<dbReference type="InterPro" id="IPR043504">
    <property type="entry name" value="Peptidase_S1_PA_chymotrypsin"/>
</dbReference>
<keyword evidence="4 6" id="KW-0720">Serine protease</keyword>
<dbReference type="GO" id="GO:0005886">
    <property type="term" value="C:plasma membrane"/>
    <property type="evidence" value="ECO:0000318"/>
    <property type="project" value="GO_Central"/>
</dbReference>
<organism evidence="9 10">
    <name type="scientific">Sus scrofa</name>
    <name type="common">Pig</name>
    <dbReference type="NCBI Taxonomy" id="9823"/>
    <lineage>
        <taxon>Eukaryota</taxon>
        <taxon>Metazoa</taxon>
        <taxon>Chordata</taxon>
        <taxon>Craniata</taxon>
        <taxon>Vertebrata</taxon>
        <taxon>Euteleostomi</taxon>
        <taxon>Mammalia</taxon>
        <taxon>Eutheria</taxon>
        <taxon>Laurasiatheria</taxon>
        <taxon>Artiodactyla</taxon>
        <taxon>Suina</taxon>
        <taxon>Suidae</taxon>
        <taxon>Sus</taxon>
    </lineage>
</organism>
<dbReference type="InterPro" id="IPR001314">
    <property type="entry name" value="Peptidase_S1A"/>
</dbReference>
<protein>
    <submittedName>
        <fullName evidence="9">Serine protease 21</fullName>
    </submittedName>
</protein>
<dbReference type="FunCoup" id="A0A287AEB6">
    <property type="interactions" value="24"/>
</dbReference>
<evidence type="ECO:0000313" key="10">
    <source>
        <dbReference type="Proteomes" id="UP000008227"/>
    </source>
</evidence>
<reference evidence="10" key="1">
    <citation type="submission" date="2009-11" db="EMBL/GenBank/DDBJ databases">
        <authorList>
            <consortium name="Porcine genome sequencing project"/>
        </authorList>
    </citation>
    <scope>NUCLEOTIDE SEQUENCE [LARGE SCALE GENOMIC DNA]</scope>
    <source>
        <strain evidence="10">Duroc</strain>
    </source>
</reference>
<accession>A0A287AEB6</accession>
<dbReference type="Pfam" id="PF00089">
    <property type="entry name" value="Trypsin"/>
    <property type="match status" value="1"/>
</dbReference>
<dbReference type="ExpressionAtlas" id="A0A287AEB6">
    <property type="expression patterns" value="baseline"/>
</dbReference>
<evidence type="ECO:0000256" key="6">
    <source>
        <dbReference type="RuleBase" id="RU363034"/>
    </source>
</evidence>
<dbReference type="GO" id="GO:0006508">
    <property type="term" value="P:proteolysis"/>
    <property type="evidence" value="ECO:0007669"/>
    <property type="project" value="UniProtKB-KW"/>
</dbReference>
<feature type="compositionally biased region" description="Gly residues" evidence="7">
    <location>
        <begin position="56"/>
        <end position="66"/>
    </location>
</feature>
<keyword evidence="1 6" id="KW-0645">Protease</keyword>
<dbReference type="SMART" id="SM00020">
    <property type="entry name" value="Tryp_SPc"/>
    <property type="match status" value="1"/>
</dbReference>
<dbReference type="InterPro" id="IPR001254">
    <property type="entry name" value="Trypsin_dom"/>
</dbReference>
<reference evidence="9" key="3">
    <citation type="submission" date="2025-08" db="UniProtKB">
        <authorList>
            <consortium name="Ensembl"/>
        </authorList>
    </citation>
    <scope>IDENTIFICATION</scope>
</reference>
<dbReference type="PANTHER" id="PTHR24252:SF17">
    <property type="entry name" value="SUPPRESSOR OF TUMORIGENICITY 14 PROTEIN HOMOLOG-RELATED"/>
    <property type="match status" value="1"/>
</dbReference>
<keyword evidence="3 6" id="KW-0378">Hydrolase</keyword>
<dbReference type="Gene3D" id="2.40.10.10">
    <property type="entry name" value="Trypsin-like serine proteases"/>
    <property type="match status" value="1"/>
</dbReference>
<dbReference type="PROSITE" id="PS50240">
    <property type="entry name" value="TRYPSIN_DOM"/>
    <property type="match status" value="1"/>
</dbReference>
<reference evidence="9" key="4">
    <citation type="submission" date="2025-09" db="UniProtKB">
        <authorList>
            <consortium name="Ensembl"/>
        </authorList>
    </citation>
    <scope>IDENTIFICATION</scope>
</reference>
<feature type="region of interest" description="Disordered" evidence="7">
    <location>
        <begin position="1"/>
        <end position="88"/>
    </location>
</feature>
<keyword evidence="10" id="KW-1185">Reference proteome</keyword>
<keyword evidence="5" id="KW-1015">Disulfide bond</keyword>
<gene>
    <name evidence="9" type="primary">PRSS21</name>
</gene>
<reference evidence="9" key="2">
    <citation type="journal article" date="2020" name="Gigascience">
        <title>An improved pig reference genome sequence to enable pig genetics and genomics research.</title>
        <authorList>
            <person name="Warr A."/>
            <person name="Affara N."/>
            <person name="Aken B."/>
            <person name="Beiki H."/>
            <person name="Bickhart D.M."/>
            <person name="Billis K."/>
            <person name="Chow W."/>
            <person name="Eory L."/>
            <person name="Finlayson H.A."/>
            <person name="Flicek P."/>
            <person name="Giron C.G."/>
            <person name="Griffin D.K."/>
            <person name="Hall R."/>
            <person name="Hannum G."/>
            <person name="Hourlier T."/>
            <person name="Howe K."/>
            <person name="Hume D.A."/>
            <person name="Izuogu O."/>
            <person name="Kim K."/>
            <person name="Koren S."/>
            <person name="Liu H."/>
            <person name="Manchanda N."/>
            <person name="Martin F.J."/>
            <person name="Nonneman D.J."/>
            <person name="O'Connor R.E."/>
            <person name="Phillippy A.M."/>
            <person name="Rohrer G.A."/>
            <person name="Rosen B.D."/>
            <person name="Rund L.A."/>
            <person name="Sargent C.A."/>
            <person name="Schook L.B."/>
            <person name="Schroeder S.G."/>
            <person name="Schwartz A.S."/>
            <person name="Skinner B.M."/>
            <person name="Talbot R."/>
            <person name="Tseng E."/>
            <person name="Tuggle C.K."/>
            <person name="Watson M."/>
            <person name="Smith T.P.L."/>
            <person name="Archibald A.L."/>
        </authorList>
    </citation>
    <scope>NUCLEOTIDE SEQUENCE [LARGE SCALE GENOMIC DNA]</scope>
    <source>
        <strain evidence="9">Duroc</strain>
    </source>
</reference>
<feature type="compositionally biased region" description="Basic residues" evidence="7">
    <location>
        <begin position="1"/>
        <end position="15"/>
    </location>
</feature>
<dbReference type="Proteomes" id="UP000008227">
    <property type="component" value="Chromosome 3"/>
</dbReference>
<keyword evidence="2" id="KW-0732">Signal</keyword>
<dbReference type="Bgee" id="ENSSSCG00000022744">
    <property type="expression patterns" value="Expressed in testis and 1 other cell type or tissue"/>
</dbReference>
<dbReference type="GeneTree" id="ENSGT00940000155138"/>
<dbReference type="PANTHER" id="PTHR24252">
    <property type="entry name" value="ACROSIN-RELATED"/>
    <property type="match status" value="1"/>
</dbReference>
<dbReference type="PROSITE" id="PS00134">
    <property type="entry name" value="TRYPSIN_HIS"/>
    <property type="match status" value="1"/>
</dbReference>
<dbReference type="InterPro" id="IPR009003">
    <property type="entry name" value="Peptidase_S1_PA"/>
</dbReference>
<dbReference type="GO" id="GO:0008236">
    <property type="term" value="F:serine-type peptidase activity"/>
    <property type="evidence" value="ECO:0000318"/>
    <property type="project" value="GO_Central"/>
</dbReference>
<evidence type="ECO:0000256" key="5">
    <source>
        <dbReference type="ARBA" id="ARBA00023157"/>
    </source>
</evidence>
<dbReference type="AlphaFoldDB" id="A0A287AEB6"/>
<dbReference type="InterPro" id="IPR033116">
    <property type="entry name" value="TRYPSIN_SER"/>
</dbReference>
<evidence type="ECO:0000313" key="9">
    <source>
        <dbReference type="Ensembl" id="ENSSSCP00000042314.2"/>
    </source>
</evidence>
<name>A0A287AEB6_PIG</name>
<evidence type="ECO:0000259" key="8">
    <source>
        <dbReference type="PROSITE" id="PS50240"/>
    </source>
</evidence>
<dbReference type="GO" id="GO:0004252">
    <property type="term" value="F:serine-type endopeptidase activity"/>
    <property type="evidence" value="ECO:0007669"/>
    <property type="project" value="Ensembl"/>
</dbReference>
<sequence length="358" mass="39136">MVRVQRSRGRSKACRRGTQSQQKLKAGALGGATFPPTGQGSRGSLSPRGRPRRGPPGAGGSRGGGLPPTAQPGVRLSIPGPCGQRAVPTRIVGGKDSELGRWPWQGSLRMWGFHHCGASLLNRRWVLSAAHCFQESANPNEWTVQFGELTSSPSIWNLQAYYNRYQVARIFLSPRYLGSSSFDIALLRLASSVTYSKHIQPVCVPASSSEFQNQTDCWVTGWGDITEDEVLPSPHTLQEVQVGIINATMCNHLFSLPDFRRNIWGDMVCAGDPQGGKDACFGDSGGPLACKKKGLWYQIGVVSWGVGCGRPNRPGVYTNISMHYEWIRKIMCSVDPRGFLDTLRVTPVPSTPRRLLNS</sequence>
<proteinExistence type="predicted"/>
<dbReference type="SUPFAM" id="SSF50494">
    <property type="entry name" value="Trypsin-like serine proteases"/>
    <property type="match status" value="1"/>
</dbReference>
<evidence type="ECO:0000256" key="3">
    <source>
        <dbReference type="ARBA" id="ARBA00022801"/>
    </source>
</evidence>
<evidence type="ECO:0000256" key="1">
    <source>
        <dbReference type="ARBA" id="ARBA00022670"/>
    </source>
</evidence>
<evidence type="ECO:0000256" key="7">
    <source>
        <dbReference type="SAM" id="MobiDB-lite"/>
    </source>
</evidence>
<dbReference type="PRINTS" id="PR00722">
    <property type="entry name" value="CHYMOTRYPSIN"/>
</dbReference>
<evidence type="ECO:0000256" key="4">
    <source>
        <dbReference type="ARBA" id="ARBA00022825"/>
    </source>
</evidence>
<dbReference type="InterPro" id="IPR018114">
    <property type="entry name" value="TRYPSIN_HIS"/>
</dbReference>
<dbReference type="PROSITE" id="PS00135">
    <property type="entry name" value="TRYPSIN_SER"/>
    <property type="match status" value="1"/>
</dbReference>
<dbReference type="FunFam" id="2.40.10.10:FF:000024">
    <property type="entry name" value="Serine protease 53"/>
    <property type="match status" value="1"/>
</dbReference>
<dbReference type="CDD" id="cd00190">
    <property type="entry name" value="Tryp_SPc"/>
    <property type="match status" value="1"/>
</dbReference>
<dbReference type="Ensembl" id="ENSSSCT00000052204.3">
    <property type="protein sequence ID" value="ENSSSCP00000042314.2"/>
    <property type="gene ID" value="ENSSSCG00000022744.4"/>
</dbReference>
<evidence type="ECO:0000256" key="2">
    <source>
        <dbReference type="ARBA" id="ARBA00022729"/>
    </source>
</evidence>
<feature type="domain" description="Peptidase S1" evidence="8">
    <location>
        <begin position="91"/>
        <end position="332"/>
    </location>
</feature>